<evidence type="ECO:0000313" key="3">
    <source>
        <dbReference type="Proteomes" id="UP000887229"/>
    </source>
</evidence>
<sequence length="450" mass="48294">MEEDASMLKDKRQRKKLQNRVAQRSYRNRIKQRVEDLEREVQHYRSQREGEGEGEGVGRPDKNPFHVGSSSVDDGPGGMGGGGGGGGGGGSGGAGGPAAAPSASGPPDHEMDATTGALGHDNDGDLVDENALFDMHLATQGMEPQFHSKAPPPPNMAFPTATGLLPSGSGPVSVSGSGAGFRLPMDYHWGHGPPMSRYSNEPPQGIYVPQRSPPQPNGTGSSIESMSEPPGPANKTMGRGAPPPPPGQGPHGRIEDRIEHVRQCAVEAGFESLDDVAGQYYTGDFSHDTSISRQQRQSRQKGLPQLLATLRRDAETWSQWEAHGYHRETIQSAGSIAREELEDWDPTSSEVYLDALRRLEKATVDDSPGAADKSGLHRAFGHLMQLLQDAAPRMWALTESLVGSVDELTHTQRSYASLSIMIILSSCRRRDHVSEEMKLAAACLSIMGSV</sequence>
<dbReference type="Proteomes" id="UP000887229">
    <property type="component" value="Unassembled WGS sequence"/>
</dbReference>
<dbReference type="OrthoDB" id="194358at2759"/>
<feature type="compositionally biased region" description="Low complexity" evidence="1">
    <location>
        <begin position="97"/>
        <end position="106"/>
    </location>
</feature>
<feature type="compositionally biased region" description="Basic and acidic residues" evidence="1">
    <location>
        <begin position="1"/>
        <end position="10"/>
    </location>
</feature>
<dbReference type="AlphaFoldDB" id="A0A9P8CTC9"/>
<dbReference type="EMBL" id="MU251244">
    <property type="protein sequence ID" value="KAG9258282.1"/>
    <property type="molecule type" value="Genomic_DNA"/>
</dbReference>
<feature type="compositionally biased region" description="Gly residues" evidence="1">
    <location>
        <begin position="75"/>
        <end position="96"/>
    </location>
</feature>
<evidence type="ECO:0000256" key="1">
    <source>
        <dbReference type="SAM" id="MobiDB-lite"/>
    </source>
</evidence>
<reference evidence="2" key="1">
    <citation type="journal article" date="2021" name="IMA Fungus">
        <title>Genomic characterization of three marine fungi, including Emericellopsis atlantica sp. nov. with signatures of a generalist lifestyle and marine biomass degradation.</title>
        <authorList>
            <person name="Hagestad O.C."/>
            <person name="Hou L."/>
            <person name="Andersen J.H."/>
            <person name="Hansen E.H."/>
            <person name="Altermark B."/>
            <person name="Li C."/>
            <person name="Kuhnert E."/>
            <person name="Cox R.J."/>
            <person name="Crous P.W."/>
            <person name="Spatafora J.W."/>
            <person name="Lail K."/>
            <person name="Amirebrahimi M."/>
            <person name="Lipzen A."/>
            <person name="Pangilinan J."/>
            <person name="Andreopoulos W."/>
            <person name="Hayes R.D."/>
            <person name="Ng V."/>
            <person name="Grigoriev I.V."/>
            <person name="Jackson S.A."/>
            <person name="Sutton T.D.S."/>
            <person name="Dobson A.D.W."/>
            <person name="Rama T."/>
        </authorList>
    </citation>
    <scope>NUCLEOTIDE SEQUENCE</scope>
    <source>
        <strain evidence="2">TS7</strain>
    </source>
</reference>
<accession>A0A9P8CTC9</accession>
<dbReference type="GeneID" id="70295538"/>
<dbReference type="RefSeq" id="XP_046122206.1">
    <property type="nucleotide sequence ID" value="XM_046264635.1"/>
</dbReference>
<keyword evidence="3" id="KW-1185">Reference proteome</keyword>
<dbReference type="SUPFAM" id="SSF57959">
    <property type="entry name" value="Leucine zipper domain"/>
    <property type="match status" value="1"/>
</dbReference>
<dbReference type="CDD" id="cd14688">
    <property type="entry name" value="bZIP_YAP"/>
    <property type="match status" value="1"/>
</dbReference>
<dbReference type="GO" id="GO:0003700">
    <property type="term" value="F:DNA-binding transcription factor activity"/>
    <property type="evidence" value="ECO:0007669"/>
    <property type="project" value="InterPro"/>
</dbReference>
<dbReference type="Gene3D" id="1.20.5.170">
    <property type="match status" value="1"/>
</dbReference>
<comment type="caution">
    <text evidence="2">The sequence shown here is derived from an EMBL/GenBank/DDBJ whole genome shotgun (WGS) entry which is preliminary data.</text>
</comment>
<feature type="region of interest" description="Disordered" evidence="1">
    <location>
        <begin position="144"/>
        <end position="164"/>
    </location>
</feature>
<dbReference type="InterPro" id="IPR046347">
    <property type="entry name" value="bZIP_sf"/>
</dbReference>
<gene>
    <name evidence="2" type="ORF">F5Z01DRAFT_670929</name>
</gene>
<evidence type="ECO:0000313" key="2">
    <source>
        <dbReference type="EMBL" id="KAG9258282.1"/>
    </source>
</evidence>
<evidence type="ECO:0008006" key="4">
    <source>
        <dbReference type="Google" id="ProtNLM"/>
    </source>
</evidence>
<feature type="region of interest" description="Disordered" evidence="1">
    <location>
        <begin position="1"/>
        <end position="127"/>
    </location>
</feature>
<name>A0A9P8CTC9_9HYPO</name>
<proteinExistence type="predicted"/>
<feature type="region of interest" description="Disordered" evidence="1">
    <location>
        <begin position="194"/>
        <end position="253"/>
    </location>
</feature>
<organism evidence="2 3">
    <name type="scientific">Emericellopsis atlantica</name>
    <dbReference type="NCBI Taxonomy" id="2614577"/>
    <lineage>
        <taxon>Eukaryota</taxon>
        <taxon>Fungi</taxon>
        <taxon>Dikarya</taxon>
        <taxon>Ascomycota</taxon>
        <taxon>Pezizomycotina</taxon>
        <taxon>Sordariomycetes</taxon>
        <taxon>Hypocreomycetidae</taxon>
        <taxon>Hypocreales</taxon>
        <taxon>Bionectriaceae</taxon>
        <taxon>Emericellopsis</taxon>
    </lineage>
</organism>
<protein>
    <recommendedName>
        <fullName evidence="4">BZIP domain-containing protein</fullName>
    </recommendedName>
</protein>
<feature type="compositionally biased region" description="Basic and acidic residues" evidence="1">
    <location>
        <begin position="32"/>
        <end position="64"/>
    </location>
</feature>